<dbReference type="GeneID" id="98661306"/>
<keyword evidence="2" id="KW-1185">Reference proteome</keyword>
<gene>
    <name evidence="1" type="ORF">LKD22_02190</name>
</gene>
<comment type="caution">
    <text evidence="1">The sequence shown here is derived from an EMBL/GenBank/DDBJ whole genome shotgun (WGS) entry which is preliminary data.</text>
</comment>
<protein>
    <submittedName>
        <fullName evidence="1">Uncharacterized protein</fullName>
    </submittedName>
</protein>
<dbReference type="Proteomes" id="UP001298753">
    <property type="component" value="Unassembled WGS sequence"/>
</dbReference>
<sequence length="93" mass="11008">MDYSILIALLRAKQYLTDLEKDILDTWDEWKKEPFDYNSAQRQVMQNNAKYPEIFIAIKALPMTVTRPLTQMTEADIRYNLENQLIALAAKRR</sequence>
<dbReference type="AlphaFoldDB" id="A0AAW4VZC4"/>
<dbReference type="RefSeq" id="WP_227600100.1">
    <property type="nucleotide sequence ID" value="NZ_JAJEPX010000003.1"/>
</dbReference>
<reference evidence="1 2" key="1">
    <citation type="submission" date="2021-10" db="EMBL/GenBank/DDBJ databases">
        <title>Anaerobic single-cell dispensing facilitates the cultivation of human gut bacteria.</title>
        <authorList>
            <person name="Afrizal A."/>
        </authorList>
    </citation>
    <scope>NUCLEOTIDE SEQUENCE [LARGE SCALE GENOMIC DNA]</scope>
    <source>
        <strain evidence="1 2">CLA-AA-H270</strain>
    </source>
</reference>
<evidence type="ECO:0000313" key="1">
    <source>
        <dbReference type="EMBL" id="MCC2175952.1"/>
    </source>
</evidence>
<dbReference type="EMBL" id="JAJEPX010000003">
    <property type="protein sequence ID" value="MCC2175952.1"/>
    <property type="molecule type" value="Genomic_DNA"/>
</dbReference>
<evidence type="ECO:0000313" key="2">
    <source>
        <dbReference type="Proteomes" id="UP001298753"/>
    </source>
</evidence>
<proteinExistence type="predicted"/>
<organism evidence="1 2">
    <name type="scientific">Agathobaculum butyriciproducens</name>
    <dbReference type="NCBI Taxonomy" id="1628085"/>
    <lineage>
        <taxon>Bacteria</taxon>
        <taxon>Bacillati</taxon>
        <taxon>Bacillota</taxon>
        <taxon>Clostridia</taxon>
        <taxon>Eubacteriales</taxon>
        <taxon>Butyricicoccaceae</taxon>
        <taxon>Agathobaculum</taxon>
    </lineage>
</organism>
<accession>A0AAW4VZC4</accession>
<name>A0AAW4VZC4_9FIRM</name>